<evidence type="ECO:0008006" key="3">
    <source>
        <dbReference type="Google" id="ProtNLM"/>
    </source>
</evidence>
<proteinExistence type="predicted"/>
<sequence length="202" mass="22989">MELLLRKQSIPFGAPVDQVLTFLQDRLEKGKHKYGSFNAHRSALPLIIKENIRDSIIVKRFMKGIARSRPAAPRYSCTWDPNIVLEYFRTSSDDSLKSVSLKLVTLLALATGERLQTISLIKLSATKRQEKGLRIFIEDPIKSLGVNSLQPCLEIPNFLENPNLCVATILERYIEMTSDHRNGNDKLFLTYKNYTVQPVSKP</sequence>
<name>A0AAV8VIN8_9CUCU</name>
<keyword evidence="2" id="KW-1185">Reference proteome</keyword>
<evidence type="ECO:0000313" key="1">
    <source>
        <dbReference type="EMBL" id="KAJ8914088.1"/>
    </source>
</evidence>
<dbReference type="AlphaFoldDB" id="A0AAV8VIN8"/>
<gene>
    <name evidence="1" type="ORF">NQ315_014284</name>
</gene>
<dbReference type="EMBL" id="JANEYG010000080">
    <property type="protein sequence ID" value="KAJ8914088.1"/>
    <property type="molecule type" value="Genomic_DNA"/>
</dbReference>
<dbReference type="PANTHER" id="PTHR35617">
    <property type="entry name" value="PHAGE_INTEGRASE DOMAIN-CONTAINING PROTEIN"/>
    <property type="match status" value="1"/>
</dbReference>
<comment type="caution">
    <text evidence="1">The sequence shown here is derived from an EMBL/GenBank/DDBJ whole genome shotgun (WGS) entry which is preliminary data.</text>
</comment>
<reference evidence="1 2" key="1">
    <citation type="journal article" date="2023" name="Insect Mol. Biol.">
        <title>Genome sequencing provides insights into the evolution of gene families encoding plant cell wall-degrading enzymes in longhorned beetles.</title>
        <authorList>
            <person name="Shin N.R."/>
            <person name="Okamura Y."/>
            <person name="Kirsch R."/>
            <person name="Pauchet Y."/>
        </authorList>
    </citation>
    <scope>NUCLEOTIDE SEQUENCE [LARGE SCALE GENOMIC DNA]</scope>
    <source>
        <strain evidence="1">EAD_L_NR</strain>
    </source>
</reference>
<dbReference type="PANTHER" id="PTHR35617:SF3">
    <property type="entry name" value="CORE-BINDING (CB) DOMAIN-CONTAINING PROTEIN"/>
    <property type="match status" value="1"/>
</dbReference>
<dbReference type="Proteomes" id="UP001159042">
    <property type="component" value="Unassembled WGS sequence"/>
</dbReference>
<organism evidence="1 2">
    <name type="scientific">Exocentrus adspersus</name>
    <dbReference type="NCBI Taxonomy" id="1586481"/>
    <lineage>
        <taxon>Eukaryota</taxon>
        <taxon>Metazoa</taxon>
        <taxon>Ecdysozoa</taxon>
        <taxon>Arthropoda</taxon>
        <taxon>Hexapoda</taxon>
        <taxon>Insecta</taxon>
        <taxon>Pterygota</taxon>
        <taxon>Neoptera</taxon>
        <taxon>Endopterygota</taxon>
        <taxon>Coleoptera</taxon>
        <taxon>Polyphaga</taxon>
        <taxon>Cucujiformia</taxon>
        <taxon>Chrysomeloidea</taxon>
        <taxon>Cerambycidae</taxon>
        <taxon>Lamiinae</taxon>
        <taxon>Acanthocinini</taxon>
        <taxon>Exocentrus</taxon>
    </lineage>
</organism>
<protein>
    <recommendedName>
        <fullName evidence="3">Tyr recombinase domain-containing protein</fullName>
    </recommendedName>
</protein>
<evidence type="ECO:0000313" key="2">
    <source>
        <dbReference type="Proteomes" id="UP001159042"/>
    </source>
</evidence>
<accession>A0AAV8VIN8</accession>